<proteinExistence type="predicted"/>
<comment type="caution">
    <text evidence="1">The sequence shown here is derived from an EMBL/GenBank/DDBJ whole genome shotgun (WGS) entry which is preliminary data.</text>
</comment>
<name>A0ABN3HFF8_9ACTN</name>
<organism evidence="1 2">
    <name type="scientific">Dactylosporangium salmoneum</name>
    <dbReference type="NCBI Taxonomy" id="53361"/>
    <lineage>
        <taxon>Bacteria</taxon>
        <taxon>Bacillati</taxon>
        <taxon>Actinomycetota</taxon>
        <taxon>Actinomycetes</taxon>
        <taxon>Micromonosporales</taxon>
        <taxon>Micromonosporaceae</taxon>
        <taxon>Dactylosporangium</taxon>
    </lineage>
</organism>
<accession>A0ABN3HFF8</accession>
<dbReference type="Proteomes" id="UP001501444">
    <property type="component" value="Unassembled WGS sequence"/>
</dbReference>
<dbReference type="EMBL" id="BAAARV010000084">
    <property type="protein sequence ID" value="GAA2378548.1"/>
    <property type="molecule type" value="Genomic_DNA"/>
</dbReference>
<evidence type="ECO:0000313" key="1">
    <source>
        <dbReference type="EMBL" id="GAA2378548.1"/>
    </source>
</evidence>
<evidence type="ECO:0000313" key="2">
    <source>
        <dbReference type="Proteomes" id="UP001501444"/>
    </source>
</evidence>
<sequence>MGIDYSFQLYVHRNHIADLLTAVAALCDPNSDEQPTVIVPDGTLMRLPGTYGLSAGRTAVLADVVAGPDASSFDLSLCFPQDDRLRSYRDSAAADGDVRCVWPDGTTRVRIAQPPARDGYAAWLASGSLQA</sequence>
<reference evidence="1 2" key="1">
    <citation type="journal article" date="2019" name="Int. J. Syst. Evol. Microbiol.">
        <title>The Global Catalogue of Microorganisms (GCM) 10K type strain sequencing project: providing services to taxonomists for standard genome sequencing and annotation.</title>
        <authorList>
            <consortium name="The Broad Institute Genomics Platform"/>
            <consortium name="The Broad Institute Genome Sequencing Center for Infectious Disease"/>
            <person name="Wu L."/>
            <person name="Ma J."/>
        </authorList>
    </citation>
    <scope>NUCLEOTIDE SEQUENCE [LARGE SCALE GENOMIC DNA]</scope>
    <source>
        <strain evidence="1 2">JCM 3272</strain>
    </source>
</reference>
<keyword evidence="2" id="KW-1185">Reference proteome</keyword>
<protein>
    <submittedName>
        <fullName evidence="1">Uncharacterized protein</fullName>
    </submittedName>
</protein>
<dbReference type="RefSeq" id="WP_344618307.1">
    <property type="nucleotide sequence ID" value="NZ_BAAARV010000084.1"/>
</dbReference>
<gene>
    <name evidence="1" type="ORF">GCM10010170_084680</name>
</gene>